<dbReference type="PANTHER" id="PTHR21343">
    <property type="entry name" value="DETHIOBIOTIN SYNTHETASE"/>
    <property type="match status" value="1"/>
</dbReference>
<dbReference type="SUPFAM" id="SSF52540">
    <property type="entry name" value="P-loop containing nucleoside triphosphate hydrolases"/>
    <property type="match status" value="1"/>
</dbReference>
<dbReference type="Pfam" id="PF13500">
    <property type="entry name" value="AAA_26"/>
    <property type="match status" value="1"/>
</dbReference>
<protein>
    <submittedName>
        <fullName evidence="4">Phosphotransacetylase family protein</fullName>
    </submittedName>
</protein>
<keyword evidence="5" id="KW-1185">Reference proteome</keyword>
<accession>A0ABD6CPU4</accession>
<feature type="region of interest" description="Disordered" evidence="2">
    <location>
        <begin position="357"/>
        <end position="393"/>
    </location>
</feature>
<keyword evidence="1" id="KW-0315">Glutamine amidotransferase</keyword>
<organism evidence="4 5">
    <name type="scientific">Halobellus rarus</name>
    <dbReference type="NCBI Taxonomy" id="1126237"/>
    <lineage>
        <taxon>Archaea</taxon>
        <taxon>Methanobacteriati</taxon>
        <taxon>Methanobacteriota</taxon>
        <taxon>Stenosarchaea group</taxon>
        <taxon>Halobacteria</taxon>
        <taxon>Halobacteriales</taxon>
        <taxon>Haloferacaceae</taxon>
        <taxon>Halobellus</taxon>
    </lineage>
</organism>
<evidence type="ECO:0000256" key="2">
    <source>
        <dbReference type="SAM" id="MobiDB-lite"/>
    </source>
</evidence>
<dbReference type="Proteomes" id="UP001597085">
    <property type="component" value="Unassembled WGS sequence"/>
</dbReference>
<sequence>MNTNTLLVTSITESTGKTAVTLALGGLAQERGLTVGYMKPKGTRLQSNVGKTLDEDPMLARELLGLDSEMHQMEPIVYSPTFVDGAIRGQEDPEELGGIVEEHFADLAAETDLMLVEGGGSWTVGGIVDLTDVDVADRLDANVLLVAGYEQSSDLDDVVAAAEAFGDRLAGVLFNGVTDAAFDDLEQEAVPFLESRGVPVLGVVPRERELAGVRVNDLAEELGAKVVTEGDSDAYVERFLVGAMGGDAALRYFRRTKNAAVITGGDRSEIIAAALEAPGVNAIILTGGHRPTSAVLGKAEQRGVPVLSVTGDTLSVVDRAEAVVNTGRARDEETIARMRELLHDHADVDAILGVETAAPGDDVSDTEVGSATGDDAGADPDADSDPGADGDAE</sequence>
<evidence type="ECO:0000259" key="3">
    <source>
        <dbReference type="Pfam" id="PF07085"/>
    </source>
</evidence>
<dbReference type="PANTHER" id="PTHR21343:SF8">
    <property type="entry name" value="DRTGG DOMAIN-CONTAINING PROTEIN"/>
    <property type="match status" value="1"/>
</dbReference>
<feature type="compositionally biased region" description="Acidic residues" evidence="2">
    <location>
        <begin position="376"/>
        <end position="393"/>
    </location>
</feature>
<dbReference type="EMBL" id="JBHUDK010000011">
    <property type="protein sequence ID" value="MFD1599785.1"/>
    <property type="molecule type" value="Genomic_DNA"/>
</dbReference>
<gene>
    <name evidence="4" type="ORF">ACFSBX_12555</name>
</gene>
<dbReference type="InterPro" id="IPR010766">
    <property type="entry name" value="DRTGG"/>
</dbReference>
<dbReference type="Gene3D" id="3.40.50.300">
    <property type="entry name" value="P-loop containing nucleotide triphosphate hydrolases"/>
    <property type="match status" value="1"/>
</dbReference>
<comment type="caution">
    <text evidence="4">The sequence shown here is derived from an EMBL/GenBank/DDBJ whole genome shotgun (WGS) entry which is preliminary data.</text>
</comment>
<evidence type="ECO:0000313" key="4">
    <source>
        <dbReference type="EMBL" id="MFD1599785.1"/>
    </source>
</evidence>
<evidence type="ECO:0000313" key="5">
    <source>
        <dbReference type="Proteomes" id="UP001597085"/>
    </source>
</evidence>
<proteinExistence type="predicted"/>
<dbReference type="InterPro" id="IPR028979">
    <property type="entry name" value="Ser_kin/Pase_Hpr-like_N_sf"/>
</dbReference>
<dbReference type="AlphaFoldDB" id="A0ABD6CPU4"/>
<feature type="domain" description="DRTGG" evidence="3">
    <location>
        <begin position="217"/>
        <end position="322"/>
    </location>
</feature>
<dbReference type="RefSeq" id="WP_256422313.1">
    <property type="nucleotide sequence ID" value="NZ_JANHDI010000012.1"/>
</dbReference>
<dbReference type="CDD" id="cd03109">
    <property type="entry name" value="DTBS"/>
    <property type="match status" value="1"/>
</dbReference>
<name>A0ABD6CPU4_9EURY</name>
<reference evidence="4 5" key="1">
    <citation type="journal article" date="2019" name="Int. J. Syst. Evol. Microbiol.">
        <title>The Global Catalogue of Microorganisms (GCM) 10K type strain sequencing project: providing services to taxonomists for standard genome sequencing and annotation.</title>
        <authorList>
            <consortium name="The Broad Institute Genomics Platform"/>
            <consortium name="The Broad Institute Genome Sequencing Center for Infectious Disease"/>
            <person name="Wu L."/>
            <person name="Ma J."/>
        </authorList>
    </citation>
    <scope>NUCLEOTIDE SEQUENCE [LARGE SCALE GENOMIC DNA]</scope>
    <source>
        <strain evidence="4 5">CGMCC 1.12121</strain>
    </source>
</reference>
<dbReference type="Pfam" id="PF07085">
    <property type="entry name" value="DRTGG"/>
    <property type="match status" value="1"/>
</dbReference>
<dbReference type="InterPro" id="IPR027417">
    <property type="entry name" value="P-loop_NTPase"/>
</dbReference>
<dbReference type="SUPFAM" id="SSF75138">
    <property type="entry name" value="HprK N-terminal domain-like"/>
    <property type="match status" value="1"/>
</dbReference>
<dbReference type="Gene3D" id="3.40.1390.20">
    <property type="entry name" value="HprK N-terminal domain-like"/>
    <property type="match status" value="1"/>
</dbReference>
<evidence type="ECO:0000256" key="1">
    <source>
        <dbReference type="ARBA" id="ARBA00022962"/>
    </source>
</evidence>